<evidence type="ECO:0000256" key="13">
    <source>
        <dbReference type="ARBA" id="ARBA00023105"/>
    </source>
</evidence>
<evidence type="ECO:0000256" key="9">
    <source>
        <dbReference type="ARBA" id="ARBA00022801"/>
    </source>
</evidence>
<evidence type="ECO:0000256" key="22">
    <source>
        <dbReference type="PIRSR" id="PIRSR621190-4"/>
    </source>
</evidence>
<accession>A0A4W2G072</accession>
<sequence length="513" mass="58470">MPRLPLLLLLLWGTGSHGFPAATSETQEQDVETVKKYLENYYNLNSNGKKVERQRNGGLITEKLKQMQKFFGLRVTGKPDAETLNVMKQPRCGVPDVAPFVLTPGNPRWENTNLTYRIENYTPDLSRADVDQAIEKAFQLWSNVTPLTFTKVSEGQADIMISFVRGDHRDNSPFDGPGGNLAHAFQPGAGIGGDAHFDDDEWWTSNFQDYNLYRVAAHEFGHSLGLAHSTDIGALMYPSYTFSGDVQLSQDDIDGIQAIYGGYKETQHRQVVLKTSVVYLLRSLHWLCSFPKPGRTNFRSLVPLGPSQNPTQPVGPQTPEVCDSKLTFDAITTIRGEVMFFKDRFYMRTNPLYPEVELNFISVFWPQLPNGLQAAYEVADRDEVRFFKGNKYWAVKGQDVLRGYPRDIYRSFGFPRTVKSIDAAVSEEDTGKTYFFVANKCWRYDEYKQSMDAGYPKMIAEDFPGIGNKVDAVFQKGGFFYFFHGRRQYKFDPKTKKILTLLKANSWFNCRKN</sequence>
<feature type="binding site" evidence="20">
    <location>
        <position position="471"/>
    </location>
    <ligand>
        <name>Ca(2+)</name>
        <dbReference type="ChEBI" id="CHEBI:29108"/>
        <label>4</label>
    </ligand>
</feature>
<evidence type="ECO:0000256" key="17">
    <source>
        <dbReference type="ARBA" id="ARBA00038924"/>
    </source>
</evidence>
<keyword evidence="14" id="KW-0865">Zymogen</keyword>
<dbReference type="Gene3D" id="2.110.10.10">
    <property type="entry name" value="Hemopexin-like domain"/>
    <property type="match status" value="1"/>
</dbReference>
<keyword evidence="12" id="KW-0482">Metalloprotease</keyword>
<comment type="similarity">
    <text evidence="2">Belongs to the peptidase M10A family.</text>
</comment>
<dbReference type="PROSITE" id="PS51642">
    <property type="entry name" value="HEMOPEXIN_2"/>
    <property type="match status" value="4"/>
</dbReference>
<feature type="repeat" description="Hemopexin" evidence="24">
    <location>
        <begin position="467"/>
        <end position="510"/>
    </location>
</feature>
<dbReference type="AlphaFoldDB" id="A0A4W2G072"/>
<evidence type="ECO:0000256" key="8">
    <source>
        <dbReference type="ARBA" id="ARBA00022737"/>
    </source>
</evidence>
<feature type="binding site" evidence="20">
    <location>
        <position position="124"/>
    </location>
    <ligand>
        <name>Ca(2+)</name>
        <dbReference type="ChEBI" id="CHEBI:29108"/>
        <label>1</label>
    </ligand>
</feature>
<dbReference type="InterPro" id="IPR000585">
    <property type="entry name" value="Hemopexin-like_dom"/>
</dbReference>
<dbReference type="PIRSF" id="PIRSF001191">
    <property type="entry name" value="Peptidase_M10A_matrix"/>
    <property type="match status" value="1"/>
</dbReference>
<evidence type="ECO:0000256" key="11">
    <source>
        <dbReference type="ARBA" id="ARBA00022837"/>
    </source>
</evidence>
<dbReference type="PANTHER" id="PTHR10201">
    <property type="entry name" value="MATRIX METALLOPROTEINASE"/>
    <property type="match status" value="1"/>
</dbReference>
<dbReference type="InterPro" id="IPR036375">
    <property type="entry name" value="Hemopexin-like_dom_sf"/>
</dbReference>
<dbReference type="SUPFAM" id="SSF55486">
    <property type="entry name" value="Metalloproteases ('zincins'), catalytic domain"/>
    <property type="match status" value="1"/>
</dbReference>
<keyword evidence="5" id="KW-0645">Protease</keyword>
<evidence type="ECO:0000313" key="28">
    <source>
        <dbReference type="Proteomes" id="UP000429181"/>
    </source>
</evidence>
<feature type="repeat" description="Hemopexin" evidence="24">
    <location>
        <begin position="418"/>
        <end position="466"/>
    </location>
</feature>
<keyword evidence="4" id="KW-0272">Extracellular matrix</keyword>
<keyword evidence="8" id="KW-0677">Repeat</keyword>
<keyword evidence="9" id="KW-0378">Hydrolase</keyword>
<evidence type="ECO:0000256" key="1">
    <source>
        <dbReference type="ARBA" id="ARBA00004498"/>
    </source>
</evidence>
<reference evidence="27 28" key="1">
    <citation type="submission" date="2018-11" db="EMBL/GenBank/DDBJ databases">
        <title>Haplotype-resolved cattle genomes.</title>
        <authorList>
            <person name="Low W.Y."/>
            <person name="Tearle R."/>
            <person name="Bickhart D.M."/>
            <person name="Rosen B.D."/>
            <person name="Koren S."/>
            <person name="Rhie A."/>
            <person name="Hiendleder S."/>
            <person name="Phillippy A.M."/>
            <person name="Smith T.P.L."/>
            <person name="Williams J.L."/>
        </authorList>
    </citation>
    <scope>NUCLEOTIDE SEQUENCE [LARGE SCALE GENOMIC DNA]</scope>
</reference>
<dbReference type="InterPro" id="IPR021190">
    <property type="entry name" value="Pept_M10A"/>
</dbReference>
<dbReference type="PANTHER" id="PTHR10201:SF151">
    <property type="entry name" value="INTERSTITIAL COLLAGENASE"/>
    <property type="match status" value="1"/>
</dbReference>
<evidence type="ECO:0000256" key="14">
    <source>
        <dbReference type="ARBA" id="ARBA00023145"/>
    </source>
</evidence>
<evidence type="ECO:0000256" key="7">
    <source>
        <dbReference type="ARBA" id="ARBA00022729"/>
    </source>
</evidence>
<dbReference type="GeneTree" id="ENSGT00940000154907"/>
<evidence type="ECO:0000313" key="27">
    <source>
        <dbReference type="Ensembl" id="ENSBIXP00005011116.1"/>
    </source>
</evidence>
<feature type="binding site" evidence="20">
    <location>
        <position position="201"/>
    </location>
    <ligand>
        <name>Ca(2+)</name>
        <dbReference type="ChEBI" id="CHEBI:29108"/>
        <label>1</label>
    </ligand>
</feature>
<feature type="binding site" evidence="20">
    <location>
        <position position="192"/>
    </location>
    <ligand>
        <name>Ca(2+)</name>
        <dbReference type="ChEBI" id="CHEBI:29108"/>
        <label>2</label>
    </ligand>
</feature>
<dbReference type="PRINTS" id="PR00138">
    <property type="entry name" value="MATRIXIN"/>
</dbReference>
<feature type="active site" evidence="18">
    <location>
        <position position="219"/>
    </location>
</feature>
<dbReference type="FunFam" id="3.40.390.10:FF:000007">
    <property type="entry name" value="Collagenase 3"/>
    <property type="match status" value="1"/>
</dbReference>
<dbReference type="InterPro" id="IPR018486">
    <property type="entry name" value="Hemopexin_CS"/>
</dbReference>
<dbReference type="Proteomes" id="UP000429181">
    <property type="component" value="Chromosome 15"/>
</dbReference>
<dbReference type="InterPro" id="IPR018487">
    <property type="entry name" value="Hemopexin-like_repeat"/>
</dbReference>
<dbReference type="SUPFAM" id="SSF50923">
    <property type="entry name" value="Hemopexin-like domain"/>
    <property type="match status" value="1"/>
</dbReference>
<feature type="binding site" evidence="20">
    <location>
        <position position="473"/>
    </location>
    <ligand>
        <name>Ca(2+)</name>
        <dbReference type="ChEBI" id="CHEBI:29108"/>
        <label>5</label>
    </ligand>
</feature>
<keyword evidence="7 25" id="KW-0732">Signal</keyword>
<evidence type="ECO:0000256" key="10">
    <source>
        <dbReference type="ARBA" id="ARBA00022833"/>
    </source>
</evidence>
<feature type="chain" id="PRO_5021427720" description="interstitial collagenase" evidence="25">
    <location>
        <begin position="19"/>
        <end position="513"/>
    </location>
</feature>
<evidence type="ECO:0000256" key="2">
    <source>
        <dbReference type="ARBA" id="ARBA00010370"/>
    </source>
</evidence>
<feature type="binding site" evidence="20">
    <location>
        <position position="329"/>
    </location>
    <ligand>
        <name>Ca(2+)</name>
        <dbReference type="ChEBI" id="CHEBI:29108"/>
        <label>4</label>
    </ligand>
</feature>
<evidence type="ECO:0000256" key="4">
    <source>
        <dbReference type="ARBA" id="ARBA00022530"/>
    </source>
</evidence>
<organism evidence="27 28">
    <name type="scientific">Bos indicus x Bos taurus</name>
    <name type="common">Hybrid cattle</name>
    <dbReference type="NCBI Taxonomy" id="30522"/>
    <lineage>
        <taxon>Eukaryota</taxon>
        <taxon>Metazoa</taxon>
        <taxon>Chordata</taxon>
        <taxon>Craniata</taxon>
        <taxon>Vertebrata</taxon>
        <taxon>Euteleostomi</taxon>
        <taxon>Mammalia</taxon>
        <taxon>Eutheria</taxon>
        <taxon>Laurasiatheria</taxon>
        <taxon>Artiodactyla</taxon>
        <taxon>Ruminantia</taxon>
        <taxon>Pecora</taxon>
        <taxon>Bovidae</taxon>
        <taxon>Bovinae</taxon>
        <taxon>Bos</taxon>
    </lineage>
</organism>
<reference evidence="27" key="2">
    <citation type="submission" date="2025-08" db="UniProtKB">
        <authorList>
            <consortium name="Ensembl"/>
        </authorList>
    </citation>
    <scope>IDENTIFICATION</scope>
</reference>
<keyword evidence="6 19" id="KW-0479">Metal-binding</keyword>
<protein>
    <recommendedName>
        <fullName evidence="17">interstitial collagenase</fullName>
        <ecNumber evidence="17">3.4.24.7</ecNumber>
    </recommendedName>
</protein>
<dbReference type="Pfam" id="PF00045">
    <property type="entry name" value="Hemopexin"/>
    <property type="match status" value="4"/>
</dbReference>
<dbReference type="GO" id="GO:0030574">
    <property type="term" value="P:collagen catabolic process"/>
    <property type="evidence" value="ECO:0007669"/>
    <property type="project" value="UniProtKB-KW"/>
</dbReference>
<dbReference type="FunFam" id="2.110.10.10:FF:000002">
    <property type="entry name" value="Matrix metallopeptidase 3"/>
    <property type="match status" value="1"/>
</dbReference>
<evidence type="ECO:0000256" key="23">
    <source>
        <dbReference type="PIRSR" id="PIRSR621190-5"/>
    </source>
</evidence>
<dbReference type="SMART" id="SM00120">
    <property type="entry name" value="HX"/>
    <property type="match status" value="4"/>
</dbReference>
<evidence type="ECO:0000256" key="5">
    <source>
        <dbReference type="ARBA" id="ARBA00022670"/>
    </source>
</evidence>
<dbReference type="SMART" id="SM00235">
    <property type="entry name" value="ZnMc"/>
    <property type="match status" value="1"/>
</dbReference>
<dbReference type="GO" id="GO:0004222">
    <property type="term" value="F:metalloendopeptidase activity"/>
    <property type="evidence" value="ECO:0007669"/>
    <property type="project" value="UniProtKB-EC"/>
</dbReference>
<keyword evidence="13" id="KW-0177">Collagen degradation</keyword>
<feature type="binding site" evidence="20">
    <location>
        <position position="168"/>
    </location>
    <ligand>
        <name>Zn(2+)</name>
        <dbReference type="ChEBI" id="CHEBI:29105"/>
        <label>1</label>
    </ligand>
</feature>
<feature type="binding site" evidence="20">
    <location>
        <position position="375"/>
    </location>
    <ligand>
        <name>Ca(2+)</name>
        <dbReference type="ChEBI" id="CHEBI:29108"/>
        <label>5</label>
    </ligand>
</feature>
<dbReference type="CDD" id="cd00094">
    <property type="entry name" value="HX"/>
    <property type="match status" value="1"/>
</dbReference>
<dbReference type="PROSITE" id="PS00546">
    <property type="entry name" value="CYSTEINE_SWITCH"/>
    <property type="match status" value="1"/>
</dbReference>
<feature type="repeat" description="Hemopexin" evidence="24">
    <location>
        <begin position="369"/>
        <end position="415"/>
    </location>
</feature>
<dbReference type="GO" id="GO:0030198">
    <property type="term" value="P:extracellular matrix organization"/>
    <property type="evidence" value="ECO:0007669"/>
    <property type="project" value="TreeGrafter"/>
</dbReference>
<feature type="binding site" evidence="20">
    <location>
        <position position="199"/>
    </location>
    <ligand>
        <name>Ca(2+)</name>
        <dbReference type="ChEBI" id="CHEBI:29108"/>
        <label>1</label>
    </ligand>
</feature>
<feature type="binding site" evidence="20">
    <location>
        <position position="194"/>
    </location>
    <ligand>
        <name>Ca(2+)</name>
        <dbReference type="ChEBI" id="CHEBI:29108"/>
        <label>2</label>
    </ligand>
</feature>
<evidence type="ECO:0000256" key="25">
    <source>
        <dbReference type="SAM" id="SignalP"/>
    </source>
</evidence>
<dbReference type="InterPro" id="IPR024079">
    <property type="entry name" value="MetalloPept_cat_dom_sf"/>
</dbReference>
<dbReference type="PROSITE" id="PS00024">
    <property type="entry name" value="HEMOPEXIN"/>
    <property type="match status" value="1"/>
</dbReference>
<feature type="binding site" evidence="19">
    <location>
        <position position="222"/>
    </location>
    <ligand>
        <name>Zn(2+)</name>
        <dbReference type="ChEBI" id="CHEBI:29105"/>
        <label>2</label>
        <note>catalytic</note>
    </ligand>
</feature>
<dbReference type="Pfam" id="PF01471">
    <property type="entry name" value="PG_binding_1"/>
    <property type="match status" value="1"/>
</dbReference>
<evidence type="ECO:0000256" key="6">
    <source>
        <dbReference type="ARBA" id="ARBA00022723"/>
    </source>
</evidence>
<feature type="repeat" description="Hemopexin" evidence="24">
    <location>
        <begin position="319"/>
        <end position="368"/>
    </location>
</feature>
<feature type="binding site" evidence="20">
    <location>
        <position position="201"/>
    </location>
    <ligand>
        <name>Ca(2+)</name>
        <dbReference type="ChEBI" id="CHEBI:29108"/>
        <label>3</label>
    </ligand>
</feature>
<feature type="binding site" evidence="20">
    <location>
        <position position="183"/>
    </location>
    <ligand>
        <name>Zn(2+)</name>
        <dbReference type="ChEBI" id="CHEBI:29105"/>
        <label>1</label>
    </ligand>
</feature>
<evidence type="ECO:0000256" key="21">
    <source>
        <dbReference type="PIRSR" id="PIRSR621190-3"/>
    </source>
</evidence>
<dbReference type="Gene3D" id="3.40.390.10">
    <property type="entry name" value="Collagenase (Catalytic Domain)"/>
    <property type="match status" value="1"/>
</dbReference>
<name>A0A4W2G072_BOBOX</name>
<comment type="catalytic activity">
    <reaction evidence="16">
        <text>Cleavage of the triple helix of collagen at about three-quarters of the length of the molecule from the N-terminus, at 775-Gly-|-Ile-776 in the alpha1(I) chain. Cleaves synthetic substrates and alpha-macroglobulins at bonds where P1' is a hydrophobic residue.</text>
        <dbReference type="EC" id="3.4.24.7"/>
    </reaction>
</comment>
<feature type="binding site" evidence="19">
    <location>
        <position position="218"/>
    </location>
    <ligand>
        <name>Zn(2+)</name>
        <dbReference type="ChEBI" id="CHEBI:29105"/>
        <label>2</label>
        <note>catalytic</note>
    </ligand>
</feature>
<keyword evidence="15 21" id="KW-1015">Disulfide bond</keyword>
<evidence type="ECO:0000256" key="15">
    <source>
        <dbReference type="ARBA" id="ARBA00023157"/>
    </source>
</evidence>
<dbReference type="InterPro" id="IPR021158">
    <property type="entry name" value="Pept_M10A_Zn_BS"/>
</dbReference>
<proteinExistence type="inferred from homology"/>
<feature type="binding site" evidence="20">
    <location>
        <position position="331"/>
    </location>
    <ligand>
        <name>Ca(2+)</name>
        <dbReference type="ChEBI" id="CHEBI:29108"/>
        <label>5</label>
    </ligand>
</feature>
<gene>
    <name evidence="27" type="primary">LOC113905147</name>
</gene>
<keyword evidence="11 20" id="KW-0106">Calcium</keyword>
<feature type="signal peptide" evidence="25">
    <location>
        <begin position="1"/>
        <end position="18"/>
    </location>
</feature>
<feature type="binding site" evidence="20">
    <location>
        <position position="424"/>
    </location>
    <ligand>
        <name>Ca(2+)</name>
        <dbReference type="ChEBI" id="CHEBI:29108"/>
        <label>5</label>
    </ligand>
</feature>
<evidence type="ECO:0000256" key="18">
    <source>
        <dbReference type="PIRSR" id="PIRSR001191-1"/>
    </source>
</evidence>
<dbReference type="CDD" id="cd04278">
    <property type="entry name" value="ZnMc_MMP"/>
    <property type="match status" value="1"/>
</dbReference>
<keyword evidence="3" id="KW-0964">Secreted</keyword>
<evidence type="ECO:0000259" key="26">
    <source>
        <dbReference type="SMART" id="SM00235"/>
    </source>
</evidence>
<feature type="binding site" evidence="20">
    <location>
        <position position="196"/>
    </location>
    <ligand>
        <name>Zn(2+)</name>
        <dbReference type="ChEBI" id="CHEBI:29105"/>
        <label>1</label>
    </ligand>
</feature>
<feature type="binding site" evidence="20">
    <location>
        <position position="158"/>
    </location>
    <ligand>
        <name>Ca(2+)</name>
        <dbReference type="ChEBI" id="CHEBI:29108"/>
        <label>2</label>
    </ligand>
</feature>
<feature type="binding site" description="in inhibited form" evidence="20">
    <location>
        <position position="92"/>
    </location>
    <ligand>
        <name>Zn(2+)</name>
        <dbReference type="ChEBI" id="CHEBI:29105"/>
        <label>2</label>
        <note>catalytic</note>
    </ligand>
</feature>
<feature type="binding site" evidence="20">
    <location>
        <position position="170"/>
    </location>
    <ligand>
        <name>Zn(2+)</name>
        <dbReference type="ChEBI" id="CHEBI:29105"/>
        <label>1</label>
    </ligand>
</feature>
<comment type="cofactor">
    <cofactor evidence="20">
        <name>Zn(2+)</name>
        <dbReference type="ChEBI" id="CHEBI:29105"/>
    </cofactor>
    <text evidence="20">Binds 2 Zn(2+) ions per subunit.</text>
</comment>
<feature type="binding site" evidence="20">
    <location>
        <position position="176"/>
    </location>
    <ligand>
        <name>Ca(2+)</name>
        <dbReference type="ChEBI" id="CHEBI:29108"/>
        <label>3</label>
    </ligand>
</feature>
<dbReference type="InterPro" id="IPR033739">
    <property type="entry name" value="M10A_MMP"/>
</dbReference>
<dbReference type="GO" id="GO:0006508">
    <property type="term" value="P:proteolysis"/>
    <property type="evidence" value="ECO:0007669"/>
    <property type="project" value="UniProtKB-KW"/>
</dbReference>
<feature type="modified residue" description="Phosphotyrosine; by PKDCC" evidence="22">
    <location>
        <position position="404"/>
    </location>
</feature>
<comment type="cofactor">
    <cofactor evidence="20">
        <name>Ca(2+)</name>
        <dbReference type="ChEBI" id="CHEBI:29108"/>
    </cofactor>
    <text evidence="20">Can bind about 5 Ca(2+) ions per subunit.</text>
</comment>
<dbReference type="InterPro" id="IPR001818">
    <property type="entry name" value="Pept_M10_metallopeptidase"/>
</dbReference>
<evidence type="ECO:0000256" key="12">
    <source>
        <dbReference type="ARBA" id="ARBA00023049"/>
    </source>
</evidence>
<dbReference type="GO" id="GO:0008270">
    <property type="term" value="F:zinc ion binding"/>
    <property type="evidence" value="ECO:0007669"/>
    <property type="project" value="InterPro"/>
</dbReference>
<comment type="subcellular location">
    <subcellularLocation>
        <location evidence="1">Secreted</location>
        <location evidence="1">Extracellular space</location>
        <location evidence="1">Extracellular matrix</location>
    </subcellularLocation>
</comment>
<feature type="binding site" evidence="20">
    <location>
        <position position="236"/>
    </location>
    <ligand>
        <name>Zn(2+)</name>
        <dbReference type="ChEBI" id="CHEBI:29105"/>
        <label>2</label>
        <note>catalytic</note>
    </ligand>
</feature>
<dbReference type="SUPFAM" id="SSF47090">
    <property type="entry name" value="PGBD-like"/>
    <property type="match status" value="1"/>
</dbReference>
<dbReference type="Pfam" id="PF00413">
    <property type="entry name" value="Peptidase_M10"/>
    <property type="match status" value="1"/>
</dbReference>
<evidence type="ECO:0000256" key="3">
    <source>
        <dbReference type="ARBA" id="ARBA00022525"/>
    </source>
</evidence>
<feature type="binding site" evidence="20">
    <location>
        <position position="175"/>
    </location>
    <ligand>
        <name>Ca(2+)</name>
        <dbReference type="ChEBI" id="CHEBI:29108"/>
        <label>3</label>
    </ligand>
</feature>
<evidence type="ECO:0000256" key="16">
    <source>
        <dbReference type="ARBA" id="ARBA00036005"/>
    </source>
</evidence>
<dbReference type="Ensembl" id="ENSBIXT00005019834.1">
    <property type="protein sequence ID" value="ENSBIXP00005011116.1"/>
    <property type="gene ID" value="ENSBIXG00005002351.1"/>
</dbReference>
<dbReference type="GO" id="GO:0031012">
    <property type="term" value="C:extracellular matrix"/>
    <property type="evidence" value="ECO:0007669"/>
    <property type="project" value="InterPro"/>
</dbReference>
<feature type="short sequence motif" description="Cysteine switch" evidence="23">
    <location>
        <begin position="90"/>
        <end position="97"/>
    </location>
</feature>
<dbReference type="InterPro" id="IPR006026">
    <property type="entry name" value="Peptidase_Metallo"/>
</dbReference>
<evidence type="ECO:0000256" key="19">
    <source>
        <dbReference type="PIRSR" id="PIRSR001191-2"/>
    </source>
</evidence>
<dbReference type="EC" id="3.4.24.7" evidence="17"/>
<dbReference type="InterPro" id="IPR002477">
    <property type="entry name" value="Peptidoglycan-bd-like"/>
</dbReference>
<feature type="binding site" evidence="19">
    <location>
        <position position="228"/>
    </location>
    <ligand>
        <name>Zn(2+)</name>
        <dbReference type="ChEBI" id="CHEBI:29105"/>
        <label>2</label>
        <note>catalytic</note>
    </ligand>
</feature>
<feature type="domain" description="Peptidase metallopeptidase" evidence="26">
    <location>
        <begin position="105"/>
        <end position="262"/>
    </location>
</feature>
<evidence type="ECO:0000256" key="20">
    <source>
        <dbReference type="PIRSR" id="PIRSR621190-2"/>
    </source>
</evidence>
<evidence type="ECO:0000256" key="24">
    <source>
        <dbReference type="PROSITE-ProRule" id="PRU01011"/>
    </source>
</evidence>
<dbReference type="InterPro" id="IPR036365">
    <property type="entry name" value="PGBD-like_sf"/>
</dbReference>
<feature type="disulfide bond" evidence="21">
    <location>
        <begin position="322"/>
        <end position="510"/>
    </location>
</feature>
<feature type="binding site" evidence="20">
    <location>
        <position position="198"/>
    </location>
    <ligand>
        <name>Ca(2+)</name>
        <dbReference type="ChEBI" id="CHEBI:29108"/>
        <label>3</label>
    </ligand>
</feature>
<keyword evidence="10 19" id="KW-0862">Zinc</keyword>